<dbReference type="SUPFAM" id="SSF53271">
    <property type="entry name" value="PRTase-like"/>
    <property type="match status" value="1"/>
</dbReference>
<protein>
    <recommendedName>
        <fullName evidence="7">Amidophosphoribosyltransferase</fullName>
        <shortName evidence="7">ATase</shortName>
        <ecNumber evidence="7">2.4.2.14</ecNumber>
    </recommendedName>
    <alternativeName>
        <fullName evidence="7">Glutamine phosphoribosylpyrophosphate amidotransferase</fullName>
        <shortName evidence="7">GPATase</shortName>
    </alternativeName>
</protein>
<dbReference type="GO" id="GO:0009113">
    <property type="term" value="P:purine nucleobase biosynthetic process"/>
    <property type="evidence" value="ECO:0007669"/>
    <property type="project" value="UniProtKB-UniRule"/>
</dbReference>
<dbReference type="EMBL" id="FNGO01000001">
    <property type="protein sequence ID" value="SDL10967.1"/>
    <property type="molecule type" value="Genomic_DNA"/>
</dbReference>
<feature type="binding site" evidence="7 10">
    <location>
        <position position="366"/>
    </location>
    <ligand>
        <name>Mg(2+)</name>
        <dbReference type="ChEBI" id="CHEBI:18420"/>
    </ligand>
</feature>
<dbReference type="OrthoDB" id="9801213at2"/>
<evidence type="ECO:0000256" key="2">
    <source>
        <dbReference type="ARBA" id="ARBA00010138"/>
    </source>
</evidence>
<dbReference type="GO" id="GO:0006189">
    <property type="term" value="P:'de novo' IMP biosynthetic process"/>
    <property type="evidence" value="ECO:0007669"/>
    <property type="project" value="UniProtKB-UniRule"/>
</dbReference>
<dbReference type="InterPro" id="IPR000836">
    <property type="entry name" value="PRTase_dom"/>
</dbReference>
<keyword evidence="7 11" id="KW-0408">Iron</keyword>
<feature type="active site" description="Nucleophile" evidence="7 9">
    <location>
        <position position="14"/>
    </location>
</feature>
<feature type="binding site" evidence="7 11">
    <location>
        <position position="458"/>
    </location>
    <ligand>
        <name>[4Fe-4S] cluster</name>
        <dbReference type="ChEBI" id="CHEBI:49883"/>
    </ligand>
</feature>
<feature type="binding site" evidence="7 10">
    <location>
        <position position="367"/>
    </location>
    <ligand>
        <name>Mg(2+)</name>
        <dbReference type="ChEBI" id="CHEBI:18420"/>
    </ligand>
</feature>
<evidence type="ECO:0000256" key="1">
    <source>
        <dbReference type="ARBA" id="ARBA00005209"/>
    </source>
</evidence>
<evidence type="ECO:0000256" key="8">
    <source>
        <dbReference type="PIRNR" id="PIRNR000485"/>
    </source>
</evidence>
<sequence>MAECDSREAIEEKCGVFGAFLPEDSKAAGEHTYLGLTALQHRGQESAGICVGGSLDEEEGLELTRGMGLVRDVFGGDTLNKLSGRAAIGHVRYSTSGSSRSVNAQPLLVNCQKGELALAHNGDLVNSGELRRNLESSGSIFHSTLDTEVIAHLVSRAFEDDIIEALISSLHNLRGAFSLVGLTQNPQRLVAIRDPLGFRPLALGKMEGGYLAASESCAFDILGAEYLREVEPGEMVIIDDDGIRSQRFSSRREEKFCVFEYIYFARPDSDIAGLNVQQARKALGRRMAEEMEIEADIVVPVPDSGVAAALGFAERSGLEYGQGILRNKYVGRTFIQPTQNIRDLKVRLKLSPIKEIVEDKRVILIDDSIVRGTTSNQIINRLREAGAAEVHMAISSPPVEYPCYFGLDITGQKELIANGKSEEEIGDKIGADSLHYLSREGMLEKLKERADTGFCTSCFDGDYPIEC</sequence>
<reference evidence="13 14" key="1">
    <citation type="submission" date="2016-10" db="EMBL/GenBank/DDBJ databases">
        <authorList>
            <person name="de Groot N.N."/>
        </authorList>
    </citation>
    <scope>NUCLEOTIDE SEQUENCE [LARGE SCALE GENOMIC DNA]</scope>
    <source>
        <strain evidence="13 14">SLAS-1</strain>
    </source>
</reference>
<evidence type="ECO:0000256" key="10">
    <source>
        <dbReference type="PIRSR" id="PIRSR000485-2"/>
    </source>
</evidence>
<dbReference type="Pfam" id="PF00156">
    <property type="entry name" value="Pribosyltran"/>
    <property type="match status" value="1"/>
</dbReference>
<proteinExistence type="inferred from homology"/>
<keyword evidence="7 11" id="KW-0411">Iron-sulfur</keyword>
<keyword evidence="7" id="KW-0004">4Fe-4S</keyword>
<comment type="function">
    <text evidence="7">Catalyzes the formation of phosphoribosylamine from phosphoribosylpyrophosphate (PRPP) and glutamine.</text>
</comment>
<keyword evidence="7 10" id="KW-0479">Metal-binding</keyword>
<dbReference type="UniPathway" id="UPA00074">
    <property type="reaction ID" value="UER00124"/>
</dbReference>
<keyword evidence="7 10" id="KW-0460">Magnesium</keyword>
<dbReference type="InterPro" id="IPR017932">
    <property type="entry name" value="GATase_2_dom"/>
</dbReference>
<dbReference type="GO" id="GO:0000287">
    <property type="term" value="F:magnesium ion binding"/>
    <property type="evidence" value="ECO:0007669"/>
    <property type="project" value="UniProtKB-UniRule"/>
</dbReference>
<dbReference type="GO" id="GO:0051539">
    <property type="term" value="F:4 iron, 4 sulfur cluster binding"/>
    <property type="evidence" value="ECO:0007669"/>
    <property type="project" value="UniProtKB-KW"/>
</dbReference>
<feature type="domain" description="Glutamine amidotransferase type-2" evidence="12">
    <location>
        <begin position="14"/>
        <end position="241"/>
    </location>
</feature>
<evidence type="ECO:0000256" key="3">
    <source>
        <dbReference type="ARBA" id="ARBA00022676"/>
    </source>
</evidence>
<dbReference type="Pfam" id="PF13522">
    <property type="entry name" value="GATase_6"/>
    <property type="match status" value="1"/>
</dbReference>
<accession>A0A1G9HDI2</accession>
<feature type="binding site" evidence="7 10">
    <location>
        <position position="304"/>
    </location>
    <ligand>
        <name>Mg(2+)</name>
        <dbReference type="ChEBI" id="CHEBI:18420"/>
    </ligand>
</feature>
<evidence type="ECO:0000256" key="11">
    <source>
        <dbReference type="PIRSR" id="PIRSR000485-3"/>
    </source>
</evidence>
<dbReference type="Gene3D" id="3.60.20.10">
    <property type="entry name" value="Glutamine Phosphoribosylpyrophosphate, subunit 1, domain 1"/>
    <property type="match status" value="1"/>
</dbReference>
<dbReference type="HAMAP" id="MF_01931">
    <property type="entry name" value="PurF"/>
    <property type="match status" value="1"/>
</dbReference>
<gene>
    <name evidence="7" type="primary">purF</name>
    <name evidence="13" type="ORF">SAMN04488692_101182</name>
</gene>
<keyword evidence="14" id="KW-1185">Reference proteome</keyword>
<dbReference type="NCBIfam" id="TIGR01134">
    <property type="entry name" value="purF"/>
    <property type="match status" value="1"/>
</dbReference>
<dbReference type="STRING" id="321763.SAMN04488692_101182"/>
<dbReference type="EC" id="2.4.2.14" evidence="7"/>
<feature type="binding site" evidence="7 11">
    <location>
        <position position="455"/>
    </location>
    <ligand>
        <name>[4Fe-4S] cluster</name>
        <dbReference type="ChEBI" id="CHEBI:49883"/>
    </ligand>
</feature>
<name>A0A1G9HDI2_9FIRM</name>
<dbReference type="InterPro" id="IPR029057">
    <property type="entry name" value="PRTase-like"/>
</dbReference>
<evidence type="ECO:0000313" key="13">
    <source>
        <dbReference type="EMBL" id="SDL10967.1"/>
    </source>
</evidence>
<feature type="binding site" evidence="7 11">
    <location>
        <position position="403"/>
    </location>
    <ligand>
        <name>[4Fe-4S] cluster</name>
        <dbReference type="ChEBI" id="CHEBI:49883"/>
    </ligand>
</feature>
<keyword evidence="3 7" id="KW-0328">Glycosyltransferase</keyword>
<comment type="cofactor">
    <cofactor evidence="7 11">
        <name>[4Fe-4S] cluster</name>
        <dbReference type="ChEBI" id="CHEBI:49883"/>
    </cofactor>
    <text evidence="7 11">Binds 1 [4Fe-4S] cluster per subunit.</text>
</comment>
<evidence type="ECO:0000256" key="6">
    <source>
        <dbReference type="ARBA" id="ARBA00022962"/>
    </source>
</evidence>
<dbReference type="Proteomes" id="UP000199476">
    <property type="component" value="Unassembled WGS sequence"/>
</dbReference>
<evidence type="ECO:0000313" key="14">
    <source>
        <dbReference type="Proteomes" id="UP000199476"/>
    </source>
</evidence>
<dbReference type="InterPro" id="IPR005854">
    <property type="entry name" value="PurF"/>
</dbReference>
<evidence type="ECO:0000256" key="7">
    <source>
        <dbReference type="HAMAP-Rule" id="MF_01931"/>
    </source>
</evidence>
<dbReference type="InterPro" id="IPR035584">
    <property type="entry name" value="PurF_N"/>
</dbReference>
<keyword evidence="5 7" id="KW-0658">Purine biosynthesis</keyword>
<dbReference type="InterPro" id="IPR029055">
    <property type="entry name" value="Ntn_hydrolases_N"/>
</dbReference>
<comment type="cofactor">
    <cofactor evidence="7 10">
        <name>Mg(2+)</name>
        <dbReference type="ChEBI" id="CHEBI:18420"/>
    </cofactor>
    <text evidence="7 10">Binds 1 Mg(2+) ion per subunit.</text>
</comment>
<comment type="pathway">
    <text evidence="1 7 8">Purine metabolism; IMP biosynthesis via de novo pathway; N(1)-(5-phospho-D-ribosyl)glycinamide from 5-phospho-alpha-D-ribose 1-diphosphate: step 1/2.</text>
</comment>
<keyword evidence="6 7" id="KW-0315">Glutamine amidotransferase</keyword>
<dbReference type="PROSITE" id="PS51278">
    <property type="entry name" value="GATASE_TYPE_2"/>
    <property type="match status" value="1"/>
</dbReference>
<dbReference type="PIRSF" id="PIRSF000485">
    <property type="entry name" value="Amd_phspho_trans"/>
    <property type="match status" value="1"/>
</dbReference>
<evidence type="ECO:0000256" key="9">
    <source>
        <dbReference type="PIRSR" id="PIRSR000485-1"/>
    </source>
</evidence>
<feature type="binding site" evidence="7 11">
    <location>
        <position position="257"/>
    </location>
    <ligand>
        <name>[4Fe-4S] cluster</name>
        <dbReference type="ChEBI" id="CHEBI:49883"/>
    </ligand>
</feature>
<dbReference type="PANTHER" id="PTHR11907">
    <property type="entry name" value="AMIDOPHOSPHORIBOSYLTRANSFERASE"/>
    <property type="match status" value="1"/>
</dbReference>
<dbReference type="CDD" id="cd00715">
    <property type="entry name" value="GPATase_N"/>
    <property type="match status" value="1"/>
</dbReference>
<organism evidence="13 14">
    <name type="scientific">Halarsenatibacter silvermanii</name>
    <dbReference type="NCBI Taxonomy" id="321763"/>
    <lineage>
        <taxon>Bacteria</taxon>
        <taxon>Bacillati</taxon>
        <taxon>Bacillota</taxon>
        <taxon>Clostridia</taxon>
        <taxon>Halanaerobiales</taxon>
        <taxon>Halarsenatibacteraceae</taxon>
        <taxon>Halarsenatibacter</taxon>
    </lineage>
</organism>
<evidence type="ECO:0000259" key="12">
    <source>
        <dbReference type="PROSITE" id="PS51278"/>
    </source>
</evidence>
<evidence type="ECO:0000256" key="4">
    <source>
        <dbReference type="ARBA" id="ARBA00022679"/>
    </source>
</evidence>
<evidence type="ECO:0000256" key="5">
    <source>
        <dbReference type="ARBA" id="ARBA00022755"/>
    </source>
</evidence>
<keyword evidence="4 7" id="KW-0808">Transferase</keyword>
<dbReference type="CDD" id="cd06223">
    <property type="entry name" value="PRTases_typeI"/>
    <property type="match status" value="1"/>
</dbReference>
<dbReference type="GO" id="GO:0004044">
    <property type="term" value="F:amidophosphoribosyltransferase activity"/>
    <property type="evidence" value="ECO:0007669"/>
    <property type="project" value="UniProtKB-UniRule"/>
</dbReference>
<dbReference type="SUPFAM" id="SSF56235">
    <property type="entry name" value="N-terminal nucleophile aminohydrolases (Ntn hydrolases)"/>
    <property type="match status" value="1"/>
</dbReference>
<comment type="catalytic activity">
    <reaction evidence="7 8">
        <text>5-phospho-beta-D-ribosylamine + L-glutamate + diphosphate = 5-phospho-alpha-D-ribose 1-diphosphate + L-glutamine + H2O</text>
        <dbReference type="Rhea" id="RHEA:14905"/>
        <dbReference type="ChEBI" id="CHEBI:15377"/>
        <dbReference type="ChEBI" id="CHEBI:29985"/>
        <dbReference type="ChEBI" id="CHEBI:33019"/>
        <dbReference type="ChEBI" id="CHEBI:58017"/>
        <dbReference type="ChEBI" id="CHEBI:58359"/>
        <dbReference type="ChEBI" id="CHEBI:58681"/>
        <dbReference type="EC" id="2.4.2.14"/>
    </reaction>
</comment>
<dbReference type="AlphaFoldDB" id="A0A1G9HDI2"/>
<comment type="similarity">
    <text evidence="2 7 8">In the C-terminal section; belongs to the purine/pyrimidine phosphoribosyltransferase family.</text>
</comment>
<dbReference type="Gene3D" id="3.40.50.2020">
    <property type="match status" value="1"/>
</dbReference>
<dbReference type="RefSeq" id="WP_089757748.1">
    <property type="nucleotide sequence ID" value="NZ_FNGO01000001.1"/>
</dbReference>